<evidence type="ECO:0000313" key="4">
    <source>
        <dbReference type="Proteomes" id="UP001560573"/>
    </source>
</evidence>
<evidence type="ECO:0000259" key="2">
    <source>
        <dbReference type="Pfam" id="PF03724"/>
    </source>
</evidence>
<keyword evidence="4" id="KW-1185">Reference proteome</keyword>
<dbReference type="InterPro" id="IPR053147">
    <property type="entry name" value="Hsp_HslJ-like"/>
</dbReference>
<dbReference type="Proteomes" id="UP001560573">
    <property type="component" value="Unassembled WGS sequence"/>
</dbReference>
<gene>
    <name evidence="3" type="ORF">QTN47_01310</name>
</gene>
<dbReference type="Pfam" id="PF03724">
    <property type="entry name" value="META"/>
    <property type="match status" value="1"/>
</dbReference>
<name>A0ABV3Z9A5_9BACT</name>
<reference evidence="3 4" key="1">
    <citation type="submission" date="2023-07" db="EMBL/GenBank/DDBJ databases">
        <authorList>
            <person name="Lian W.-H."/>
        </authorList>
    </citation>
    <scope>NUCLEOTIDE SEQUENCE [LARGE SCALE GENOMIC DNA]</scope>
    <source>
        <strain evidence="3 4">SYSU DXS3180</strain>
    </source>
</reference>
<keyword evidence="1" id="KW-0732">Signal</keyword>
<feature type="domain" description="DUF306" evidence="2">
    <location>
        <begin position="34"/>
        <end position="143"/>
    </location>
</feature>
<dbReference type="EMBL" id="JAULBC010000001">
    <property type="protein sequence ID" value="MEX6686110.1"/>
    <property type="molecule type" value="Genomic_DNA"/>
</dbReference>
<evidence type="ECO:0000313" key="3">
    <source>
        <dbReference type="EMBL" id="MEX6686110.1"/>
    </source>
</evidence>
<accession>A0ABV3Z9A5</accession>
<sequence>MKKNFSSITLMTLPLVFFICLHANCSPKAPAGPTLTGTFWQLSHAREVTYKPAKGVHKVYITLDESNKVSGFLGCNNLVGSYDISGGKASIKFQAASTRMICPGEAMKIEDALNAALSAATQYHIEGNTLTLMNDYGTVVADFVAGQK</sequence>
<organism evidence="3 4">
    <name type="scientific">Danxiaibacter flavus</name>
    <dbReference type="NCBI Taxonomy" id="3049108"/>
    <lineage>
        <taxon>Bacteria</taxon>
        <taxon>Pseudomonadati</taxon>
        <taxon>Bacteroidota</taxon>
        <taxon>Chitinophagia</taxon>
        <taxon>Chitinophagales</taxon>
        <taxon>Chitinophagaceae</taxon>
        <taxon>Danxiaibacter</taxon>
    </lineage>
</organism>
<comment type="caution">
    <text evidence="3">The sequence shown here is derived from an EMBL/GenBank/DDBJ whole genome shotgun (WGS) entry which is preliminary data.</text>
</comment>
<dbReference type="PANTHER" id="PTHR35535">
    <property type="entry name" value="HEAT SHOCK PROTEIN HSLJ"/>
    <property type="match status" value="1"/>
</dbReference>
<dbReference type="Gene3D" id="2.40.128.270">
    <property type="match status" value="1"/>
</dbReference>
<feature type="chain" id="PRO_5046318738" evidence="1">
    <location>
        <begin position="24"/>
        <end position="148"/>
    </location>
</feature>
<protein>
    <submittedName>
        <fullName evidence="3">META domain-containing protein</fullName>
    </submittedName>
</protein>
<evidence type="ECO:0000256" key="1">
    <source>
        <dbReference type="SAM" id="SignalP"/>
    </source>
</evidence>
<dbReference type="InterPro" id="IPR005184">
    <property type="entry name" value="DUF306_Meta_HslJ"/>
</dbReference>
<dbReference type="PANTHER" id="PTHR35535:SF1">
    <property type="entry name" value="HEAT SHOCK PROTEIN HSLJ"/>
    <property type="match status" value="1"/>
</dbReference>
<dbReference type="RefSeq" id="WP_369327499.1">
    <property type="nucleotide sequence ID" value="NZ_JAULBC010000001.1"/>
</dbReference>
<proteinExistence type="predicted"/>
<dbReference type="InterPro" id="IPR038670">
    <property type="entry name" value="HslJ-like_sf"/>
</dbReference>
<feature type="signal peptide" evidence="1">
    <location>
        <begin position="1"/>
        <end position="23"/>
    </location>
</feature>